<proteinExistence type="predicted"/>
<dbReference type="Proteomes" id="UP001501237">
    <property type="component" value="Unassembled WGS sequence"/>
</dbReference>
<dbReference type="InterPro" id="IPR049052">
    <property type="entry name" value="nSTAND1"/>
</dbReference>
<feature type="domain" description="Novel STAND NTPase 1" evidence="3">
    <location>
        <begin position="9"/>
        <end position="260"/>
    </location>
</feature>
<organism evidence="4 5">
    <name type="scientific">Actinocorallia longicatena</name>
    <dbReference type="NCBI Taxonomy" id="111803"/>
    <lineage>
        <taxon>Bacteria</taxon>
        <taxon>Bacillati</taxon>
        <taxon>Actinomycetota</taxon>
        <taxon>Actinomycetes</taxon>
        <taxon>Streptosporangiales</taxon>
        <taxon>Thermomonosporaceae</taxon>
        <taxon>Actinocorallia</taxon>
    </lineage>
</organism>
<dbReference type="SUPFAM" id="SSF48452">
    <property type="entry name" value="TPR-like"/>
    <property type="match status" value="1"/>
</dbReference>
<comment type="caution">
    <text evidence="4">The sequence shown here is derived from an EMBL/GenBank/DDBJ whole genome shotgun (WGS) entry which is preliminary data.</text>
</comment>
<dbReference type="PROSITE" id="PS50005">
    <property type="entry name" value="TPR"/>
    <property type="match status" value="1"/>
</dbReference>
<accession>A0ABP6QKF8</accession>
<reference evidence="5" key="1">
    <citation type="journal article" date="2019" name="Int. J. Syst. Evol. Microbiol.">
        <title>The Global Catalogue of Microorganisms (GCM) 10K type strain sequencing project: providing services to taxonomists for standard genome sequencing and annotation.</title>
        <authorList>
            <consortium name="The Broad Institute Genomics Platform"/>
            <consortium name="The Broad Institute Genome Sequencing Center for Infectious Disease"/>
            <person name="Wu L."/>
            <person name="Ma J."/>
        </authorList>
    </citation>
    <scope>NUCLEOTIDE SEQUENCE [LARGE SCALE GENOMIC DNA]</scope>
    <source>
        <strain evidence="5">JCM 9377</strain>
    </source>
</reference>
<dbReference type="EMBL" id="BAAAUV010000033">
    <property type="protein sequence ID" value="GAA3237699.1"/>
    <property type="molecule type" value="Genomic_DNA"/>
</dbReference>
<keyword evidence="1" id="KW-0802">TPR repeat</keyword>
<dbReference type="InterPro" id="IPR027417">
    <property type="entry name" value="P-loop_NTPase"/>
</dbReference>
<name>A0ABP6QKF8_9ACTN</name>
<protein>
    <recommendedName>
        <fullName evidence="3">Novel STAND NTPase 1 domain-containing protein</fullName>
    </recommendedName>
</protein>
<dbReference type="RefSeq" id="WP_344837857.1">
    <property type="nucleotide sequence ID" value="NZ_BAAAUV010000033.1"/>
</dbReference>
<dbReference type="SUPFAM" id="SSF52540">
    <property type="entry name" value="P-loop containing nucleoside triphosphate hydrolases"/>
    <property type="match status" value="1"/>
</dbReference>
<feature type="repeat" description="TPR" evidence="1">
    <location>
        <begin position="454"/>
        <end position="487"/>
    </location>
</feature>
<gene>
    <name evidence="4" type="ORF">GCM10010468_72770</name>
</gene>
<evidence type="ECO:0000313" key="4">
    <source>
        <dbReference type="EMBL" id="GAA3237699.1"/>
    </source>
</evidence>
<evidence type="ECO:0000259" key="3">
    <source>
        <dbReference type="Pfam" id="PF20703"/>
    </source>
</evidence>
<evidence type="ECO:0000313" key="5">
    <source>
        <dbReference type="Proteomes" id="UP001501237"/>
    </source>
</evidence>
<dbReference type="InterPro" id="IPR011990">
    <property type="entry name" value="TPR-like_helical_dom_sf"/>
</dbReference>
<dbReference type="InterPro" id="IPR019734">
    <property type="entry name" value="TPR_rpt"/>
</dbReference>
<dbReference type="Pfam" id="PF20703">
    <property type="entry name" value="nSTAND1"/>
    <property type="match status" value="1"/>
</dbReference>
<keyword evidence="5" id="KW-1185">Reference proteome</keyword>
<sequence length="645" mass="69697">MTFDESANPYPGARPFRPEESPRFFGRSTEAARLGRLWAEQPLTVLYGVTGCGKTSLLQAGALSGRAPLPVGRINGTFATPTTALPLDHNPWTLALLASWAPSERPGTLAGMSVTDFVARHRRRHEGAMLVAIDQFEDLFQGGPHRALHRDGFVRQLVEALDRHPGLRLLVVVRDSRRDDLGDHDELFRRAEWMGLGPLAGPRAFDAVTGPLEGTHRRLGRDAAMMIFDELGGEPIEPVMLQAVCAHLWERLPRTLQLIGREEAFLWADVPGALAAFVAAALGGVADAFGCDPEELRAWAKATLTDGVPVKQGVHDTDGMSNAIVQALEDRHLLRSEPGHRIRLLNESLRPALDRPAPAVRGHEISHLRAAKAALAAGDPDLAAAHAEEALRPSGRGYAAEACAILGDIMIERARFDQADGREPEAAEGFDRALEQYEAALQQYADLNDSTAAARMLTAIGQAALSKGDFAAAVRRLEEAVTLLPRDPAIRTQLARVLWSVGSHRRAMAEIDDVLRAEGDEPTALRARGEFNADQGRAEEALRDLMRAGSGAWPAARAARALALATLERLGPREADEEVGAVREQAPSNGPALYYAARVETLNGDPAAAAGLVRMAVKATEPRLSDQQRERAYALLGEGTDPLRP</sequence>
<feature type="region of interest" description="Disordered" evidence="2">
    <location>
        <begin position="1"/>
        <end position="23"/>
    </location>
</feature>
<evidence type="ECO:0000256" key="2">
    <source>
        <dbReference type="SAM" id="MobiDB-lite"/>
    </source>
</evidence>
<dbReference type="Pfam" id="PF14559">
    <property type="entry name" value="TPR_19"/>
    <property type="match status" value="1"/>
</dbReference>
<evidence type="ECO:0000256" key="1">
    <source>
        <dbReference type="PROSITE-ProRule" id="PRU00339"/>
    </source>
</evidence>
<dbReference type="Gene3D" id="1.25.40.10">
    <property type="entry name" value="Tetratricopeptide repeat domain"/>
    <property type="match status" value="1"/>
</dbReference>
<dbReference type="Gene3D" id="3.40.50.300">
    <property type="entry name" value="P-loop containing nucleotide triphosphate hydrolases"/>
    <property type="match status" value="1"/>
</dbReference>